<reference evidence="11 12" key="2">
    <citation type="submission" date="2018-07" db="EMBL/GenBank/DDBJ databases">
        <title>Genome sequencing of oomycete isolates from Chile give support for New Zealand origin for Phytophthora kernoviae and make available the first Nothophytophthora sp. genome.</title>
        <authorList>
            <person name="Studholme D.J."/>
            <person name="Sanfuentes E."/>
            <person name="Panda P."/>
            <person name="Hill R."/>
            <person name="Sambles C."/>
            <person name="Grant M."/>
            <person name="Williams N.M."/>
            <person name="Mcdougal R.L."/>
        </authorList>
    </citation>
    <scope>NUCLEOTIDE SEQUENCE [LARGE SCALE GENOMIC DNA]</scope>
    <source>
        <strain evidence="9">Chile2</strain>
        <strain evidence="10">Chile4</strain>
    </source>
</reference>
<dbReference type="STRING" id="325452.A0A3R7G722"/>
<dbReference type="PANTHER" id="PTHR31806:SF1">
    <property type="entry name" value="PURINE-CYTOSINE PERMEASE FCY2-RELATED"/>
    <property type="match status" value="1"/>
</dbReference>
<keyword evidence="4 7" id="KW-0812">Transmembrane</keyword>
<evidence type="ECO:0000256" key="4">
    <source>
        <dbReference type="ARBA" id="ARBA00022692"/>
    </source>
</evidence>
<evidence type="ECO:0000256" key="1">
    <source>
        <dbReference type="ARBA" id="ARBA00004141"/>
    </source>
</evidence>
<sequence>MIDILLVCNFSTSGPISGLRQTALLVQLVINVVNNYVPGIIITIIIAVCTFIVTLFGYKVVHAYAFWSFGTTVFGFAIGWTSYAAEYTVYHSVNQSKTKVFFSVYLGLILPLLFTQFLGVAIMTAADDENGKYTADHNEAGSGSLIAAVIVGPLGGFGQFCLVLLDLSIITSYCPNIYSLAVTIQVFGEWTGSSLRFIWTLVGTVVYAVVAFPGHSYIEDMLKSFINANGYIMSRPKV</sequence>
<evidence type="ECO:0000313" key="8">
    <source>
        <dbReference type="EMBL" id="KAG2530042.1"/>
    </source>
</evidence>
<dbReference type="EMBL" id="MBDN02000054">
    <property type="protein sequence ID" value="RLN82416.1"/>
    <property type="molecule type" value="Genomic_DNA"/>
</dbReference>
<evidence type="ECO:0000256" key="5">
    <source>
        <dbReference type="ARBA" id="ARBA00022989"/>
    </source>
</evidence>
<feature type="transmembrane region" description="Helical" evidence="7">
    <location>
        <begin position="64"/>
        <end position="83"/>
    </location>
</feature>
<reference evidence="8" key="3">
    <citation type="submission" date="2020-06" db="EMBL/GenBank/DDBJ databases">
        <authorList>
            <person name="Studholme D.J."/>
        </authorList>
    </citation>
    <scope>NUCLEOTIDE SEQUENCE</scope>
    <source>
        <strain evidence="8">NZFS 3630</strain>
    </source>
</reference>
<feature type="transmembrane region" description="Helical" evidence="7">
    <location>
        <begin position="197"/>
        <end position="218"/>
    </location>
</feature>
<proteinExistence type="inferred from homology"/>
<evidence type="ECO:0000313" key="11">
    <source>
        <dbReference type="Proteomes" id="UP000285624"/>
    </source>
</evidence>
<keyword evidence="11" id="KW-1185">Reference proteome</keyword>
<evidence type="ECO:0000313" key="9">
    <source>
        <dbReference type="EMBL" id="RLN43909.1"/>
    </source>
</evidence>
<reference evidence="8" key="1">
    <citation type="journal article" date="2015" name="Genom Data">
        <title>Genome sequences of six Phytophthora species associated with forests in New Zealand.</title>
        <authorList>
            <person name="Studholme D.J."/>
            <person name="McDougal R.L."/>
            <person name="Sambles C."/>
            <person name="Hansen E."/>
            <person name="Hardy G."/>
            <person name="Grant M."/>
            <person name="Ganley R.J."/>
            <person name="Williams N.M."/>
        </authorList>
    </citation>
    <scope>NUCLEOTIDE SEQUENCE</scope>
    <source>
        <strain evidence="8">NZFS 3630</strain>
    </source>
</reference>
<dbReference type="InterPro" id="IPR001248">
    <property type="entry name" value="Pur-cyt_permease"/>
</dbReference>
<evidence type="ECO:0000256" key="2">
    <source>
        <dbReference type="ARBA" id="ARBA00008974"/>
    </source>
</evidence>
<evidence type="ECO:0000256" key="6">
    <source>
        <dbReference type="ARBA" id="ARBA00023136"/>
    </source>
</evidence>
<evidence type="ECO:0000256" key="3">
    <source>
        <dbReference type="ARBA" id="ARBA00022448"/>
    </source>
</evidence>
<keyword evidence="5 7" id="KW-1133">Transmembrane helix</keyword>
<comment type="similarity">
    <text evidence="2">Belongs to the purine-cytosine permease (2.A.39) family.</text>
</comment>
<feature type="transmembrane region" description="Helical" evidence="7">
    <location>
        <begin position="145"/>
        <end position="170"/>
    </location>
</feature>
<feature type="transmembrane region" description="Helical" evidence="7">
    <location>
        <begin position="103"/>
        <end position="124"/>
    </location>
</feature>
<dbReference type="AlphaFoldDB" id="A0A3R7G722"/>
<gene>
    <name evidence="9" type="ORF">BBI17_002839</name>
    <name evidence="10" type="ORF">BBO99_00002952</name>
    <name evidence="8" type="ORF">JM18_002462</name>
</gene>
<dbReference type="EMBL" id="MAYM02000336">
    <property type="protein sequence ID" value="RLN43909.1"/>
    <property type="molecule type" value="Genomic_DNA"/>
</dbReference>
<dbReference type="Proteomes" id="UP000285883">
    <property type="component" value="Unassembled WGS sequence"/>
</dbReference>
<dbReference type="Gene3D" id="1.10.4160.10">
    <property type="entry name" value="Hydantoin permease"/>
    <property type="match status" value="1"/>
</dbReference>
<dbReference type="Proteomes" id="UP000285624">
    <property type="component" value="Unassembled WGS sequence"/>
</dbReference>
<evidence type="ECO:0000256" key="7">
    <source>
        <dbReference type="SAM" id="Phobius"/>
    </source>
</evidence>
<dbReference type="PANTHER" id="PTHR31806">
    <property type="entry name" value="PURINE-CYTOSINE PERMEASE FCY2-RELATED"/>
    <property type="match status" value="1"/>
</dbReference>
<comment type="subcellular location">
    <subcellularLocation>
        <location evidence="1">Membrane</location>
        <topology evidence="1">Multi-pass membrane protein</topology>
    </subcellularLocation>
</comment>
<dbReference type="InterPro" id="IPR026030">
    <property type="entry name" value="Pur-cyt_permease_Fcy2/21/22"/>
</dbReference>
<dbReference type="Pfam" id="PF02133">
    <property type="entry name" value="Transp_cyt_pur"/>
    <property type="match status" value="1"/>
</dbReference>
<comment type="caution">
    <text evidence="9">The sequence shown here is derived from an EMBL/GenBank/DDBJ whole genome shotgun (WGS) entry which is preliminary data.</text>
</comment>
<name>A0A3R7G722_9STRA</name>
<dbReference type="GO" id="GO:0005886">
    <property type="term" value="C:plasma membrane"/>
    <property type="evidence" value="ECO:0007669"/>
    <property type="project" value="TreeGrafter"/>
</dbReference>
<dbReference type="EMBL" id="JPWU03000038">
    <property type="protein sequence ID" value="KAG2530042.1"/>
    <property type="molecule type" value="Genomic_DNA"/>
</dbReference>
<keyword evidence="3" id="KW-0813">Transport</keyword>
<keyword evidence="6 7" id="KW-0472">Membrane</keyword>
<accession>A0A3R7G722</accession>
<protein>
    <submittedName>
        <fullName evidence="9">Uncharacterized protein</fullName>
    </submittedName>
</protein>
<dbReference type="GO" id="GO:0022857">
    <property type="term" value="F:transmembrane transporter activity"/>
    <property type="evidence" value="ECO:0007669"/>
    <property type="project" value="InterPro"/>
</dbReference>
<evidence type="ECO:0000313" key="12">
    <source>
        <dbReference type="Proteomes" id="UP000285883"/>
    </source>
</evidence>
<evidence type="ECO:0000313" key="10">
    <source>
        <dbReference type="EMBL" id="RLN82416.1"/>
    </source>
</evidence>
<feature type="transmembrane region" description="Helical" evidence="7">
    <location>
        <begin position="36"/>
        <end position="57"/>
    </location>
</feature>
<organism evidence="9 12">
    <name type="scientific">Phytophthora kernoviae</name>
    <dbReference type="NCBI Taxonomy" id="325452"/>
    <lineage>
        <taxon>Eukaryota</taxon>
        <taxon>Sar</taxon>
        <taxon>Stramenopiles</taxon>
        <taxon>Oomycota</taxon>
        <taxon>Peronosporomycetes</taxon>
        <taxon>Peronosporales</taxon>
        <taxon>Peronosporaceae</taxon>
        <taxon>Phytophthora</taxon>
    </lineage>
</organism>
<dbReference type="Proteomes" id="UP000792063">
    <property type="component" value="Unassembled WGS sequence"/>
</dbReference>